<dbReference type="AlphaFoldDB" id="A0A9P6ET29"/>
<protein>
    <submittedName>
        <fullName evidence="3">Uncharacterized protein</fullName>
    </submittedName>
</protein>
<feature type="compositionally biased region" description="Polar residues" evidence="2">
    <location>
        <begin position="45"/>
        <end position="72"/>
    </location>
</feature>
<feature type="region of interest" description="Disordered" evidence="2">
    <location>
        <begin position="125"/>
        <end position="157"/>
    </location>
</feature>
<feature type="compositionally biased region" description="Polar residues" evidence="2">
    <location>
        <begin position="221"/>
        <end position="240"/>
    </location>
</feature>
<feature type="compositionally biased region" description="Gly residues" evidence="2">
    <location>
        <begin position="345"/>
        <end position="358"/>
    </location>
</feature>
<keyword evidence="4" id="KW-1185">Reference proteome</keyword>
<feature type="region of interest" description="Disordered" evidence="2">
    <location>
        <begin position="417"/>
        <end position="471"/>
    </location>
</feature>
<feature type="region of interest" description="Disordered" evidence="2">
    <location>
        <begin position="215"/>
        <end position="259"/>
    </location>
</feature>
<keyword evidence="1" id="KW-0175">Coiled coil</keyword>
<name>A0A9P6ET29_9AGAR</name>
<feature type="region of interest" description="Disordered" evidence="2">
    <location>
        <begin position="1"/>
        <end position="78"/>
    </location>
</feature>
<feature type="compositionally biased region" description="Basic and acidic residues" evidence="2">
    <location>
        <begin position="442"/>
        <end position="451"/>
    </location>
</feature>
<sequence length="562" mass="60715">MPNHPYAIAEAQEASTSSTNVSLKPLPITPPRVGSLRAKPPLSVKTHTTPVGSTRSKASPHVKQTSASSSDVSPRKDTDTVTVTLAQRLNELAIANSEGLLNDDEYRLLRQNLFERFSTNTDIPLETPVVPLTPAQPRPPKAGGTSDRPNSRPLSNFHVERPMSIMSKTSTASGMTGLFRRVTDRRSVSKDMSDTSSVWSGKSSGNSIFRMPKMLSKKSSDSSVNTTASRNQADTMSISSKRSHHGEGNGSLYPTTPRSAAGSIRRMAYAPSAFNAKVIAQEKERNAAIYDVFDEDHLSTVKDIQQEILNIEAEAKRLMDAFSGLEVTTLAKNQRHRARRVEYGGSHGHGGAGSGGRSTGAASESMWGDSDGKSQRRMILGDSDAVSMKSGVSIGTNAPSLAARSTYSFGSRRVKGTLPSPMAASPLTPSSLHRKGSIASASDRDKEERTGVKVRPLPPVPALPTGISNGHLKAASTSNISLINKSNSHLPMNTVPEDDKSMAASTVNTTNTVHGEEVEEAETDLEDIRRRREEVSHRYEARLEFLRAKLKGAQLHEKLMRK</sequence>
<proteinExistence type="predicted"/>
<feature type="region of interest" description="Disordered" evidence="2">
    <location>
        <begin position="342"/>
        <end position="375"/>
    </location>
</feature>
<comment type="caution">
    <text evidence="3">The sequence shown here is derived from an EMBL/GenBank/DDBJ whole genome shotgun (WGS) entry which is preliminary data.</text>
</comment>
<accession>A0A9P6ET29</accession>
<evidence type="ECO:0000313" key="3">
    <source>
        <dbReference type="EMBL" id="KAF9534509.1"/>
    </source>
</evidence>
<dbReference type="OrthoDB" id="3367070at2759"/>
<organism evidence="3 4">
    <name type="scientific">Crepidotus variabilis</name>
    <dbReference type="NCBI Taxonomy" id="179855"/>
    <lineage>
        <taxon>Eukaryota</taxon>
        <taxon>Fungi</taxon>
        <taxon>Dikarya</taxon>
        <taxon>Basidiomycota</taxon>
        <taxon>Agaricomycotina</taxon>
        <taxon>Agaricomycetes</taxon>
        <taxon>Agaricomycetidae</taxon>
        <taxon>Agaricales</taxon>
        <taxon>Agaricineae</taxon>
        <taxon>Crepidotaceae</taxon>
        <taxon>Crepidotus</taxon>
    </lineage>
</organism>
<feature type="compositionally biased region" description="Polar residues" evidence="2">
    <location>
        <begin position="13"/>
        <end position="22"/>
    </location>
</feature>
<dbReference type="Proteomes" id="UP000807306">
    <property type="component" value="Unassembled WGS sequence"/>
</dbReference>
<evidence type="ECO:0000256" key="2">
    <source>
        <dbReference type="SAM" id="MobiDB-lite"/>
    </source>
</evidence>
<reference evidence="3" key="1">
    <citation type="submission" date="2020-11" db="EMBL/GenBank/DDBJ databases">
        <authorList>
            <consortium name="DOE Joint Genome Institute"/>
            <person name="Ahrendt S."/>
            <person name="Riley R."/>
            <person name="Andreopoulos W."/>
            <person name="Labutti K."/>
            <person name="Pangilinan J."/>
            <person name="Ruiz-Duenas F.J."/>
            <person name="Barrasa J.M."/>
            <person name="Sanchez-Garcia M."/>
            <person name="Camarero S."/>
            <person name="Miyauchi S."/>
            <person name="Serrano A."/>
            <person name="Linde D."/>
            <person name="Babiker R."/>
            <person name="Drula E."/>
            <person name="Ayuso-Fernandez I."/>
            <person name="Pacheco R."/>
            <person name="Padilla G."/>
            <person name="Ferreira P."/>
            <person name="Barriuso J."/>
            <person name="Kellner H."/>
            <person name="Castanera R."/>
            <person name="Alfaro M."/>
            <person name="Ramirez L."/>
            <person name="Pisabarro A.G."/>
            <person name="Kuo A."/>
            <person name="Tritt A."/>
            <person name="Lipzen A."/>
            <person name="He G."/>
            <person name="Yan M."/>
            <person name="Ng V."/>
            <person name="Cullen D."/>
            <person name="Martin F."/>
            <person name="Rosso M.-N."/>
            <person name="Henrissat B."/>
            <person name="Hibbett D."/>
            <person name="Martinez A.T."/>
            <person name="Grigoriev I.V."/>
        </authorList>
    </citation>
    <scope>NUCLEOTIDE SEQUENCE</scope>
    <source>
        <strain evidence="3">CBS 506.95</strain>
    </source>
</reference>
<feature type="coiled-coil region" evidence="1">
    <location>
        <begin position="511"/>
        <end position="538"/>
    </location>
</feature>
<evidence type="ECO:0000256" key="1">
    <source>
        <dbReference type="SAM" id="Coils"/>
    </source>
</evidence>
<feature type="region of interest" description="Disordered" evidence="2">
    <location>
        <begin position="184"/>
        <end position="203"/>
    </location>
</feature>
<evidence type="ECO:0000313" key="4">
    <source>
        <dbReference type="Proteomes" id="UP000807306"/>
    </source>
</evidence>
<feature type="compositionally biased region" description="Basic and acidic residues" evidence="2">
    <location>
        <begin position="184"/>
        <end position="193"/>
    </location>
</feature>
<dbReference type="EMBL" id="MU157826">
    <property type="protein sequence ID" value="KAF9534509.1"/>
    <property type="molecule type" value="Genomic_DNA"/>
</dbReference>
<gene>
    <name evidence="3" type="ORF">CPB83DRAFT_844347</name>
</gene>
<feature type="compositionally biased region" description="Low complexity" evidence="2">
    <location>
        <begin position="194"/>
        <end position="203"/>
    </location>
</feature>